<comment type="caution">
    <text evidence="1">The sequence shown here is derived from an EMBL/GenBank/DDBJ whole genome shotgun (WGS) entry which is preliminary data.</text>
</comment>
<evidence type="ECO:0000313" key="2">
    <source>
        <dbReference type="Proteomes" id="UP001433508"/>
    </source>
</evidence>
<keyword evidence="2" id="KW-1185">Reference proteome</keyword>
<gene>
    <name evidence="1" type="ORF">V1525DRAFT_459327</name>
</gene>
<accession>A0ACC3ST40</accession>
<protein>
    <submittedName>
        <fullName evidence="1">Fungal-specific transcription factor domain-containing protein</fullName>
    </submittedName>
</protein>
<organism evidence="1 2">
    <name type="scientific">Lipomyces kononenkoae</name>
    <name type="common">Yeast</name>
    <dbReference type="NCBI Taxonomy" id="34357"/>
    <lineage>
        <taxon>Eukaryota</taxon>
        <taxon>Fungi</taxon>
        <taxon>Dikarya</taxon>
        <taxon>Ascomycota</taxon>
        <taxon>Saccharomycotina</taxon>
        <taxon>Lipomycetes</taxon>
        <taxon>Lipomycetales</taxon>
        <taxon>Lipomycetaceae</taxon>
        <taxon>Lipomyces</taxon>
    </lineage>
</organism>
<evidence type="ECO:0000313" key="1">
    <source>
        <dbReference type="EMBL" id="KAK9234531.1"/>
    </source>
</evidence>
<sequence length="676" mass="73473">MTPVSEGSQGNRETESSGQRIRSFFGRRSGETCFAGDGGPTDVLGPEAIPSPSDSSLGNQTACGSANALVNPDNGSVCSPWEGIYVASAQSIGSYLNTALQQPIAEQSMQPRGASKSIASPTGPGDAEDDNVMGPVLTGNAGRAYLSRPQEQYFLSLFWESYHCTLPIIDEGEFRRLYSSLWIASHTQRKPSALVDIALALSMQYGCAFFPRAKSTNIKPDGRYDDATIAGRSYYRRCQSLLALELESPSLTTVQCQIYSSIYVCCAAFQNMAHTTMALAVRTAQMLGLHLEPPADMPRAERELRKRIWWVLFTVETKTCMKLGRPFAAHDCQTTVAFALDDLETASTFGGVLGSYGTDVTWPTYAVQYQKLIAASCTIYRSMYNKFAEVLCQRRIKSPYKEPQALEICARYLSSRTELLQTWVAQVPAGMKLSRRGSGSPFSTDRTPVDVETAAPLWLQRQRLSYHTMCMNLYRPFVTFSPAVDAPTPAASRHAAAFVAHAIAHTSITRQVLAESDLLNGWVESFQWQWNAAVTTAGFVLAQPVGPSTPAARLSLDAATEALEMFGAGFAVAESAAGLARNLAAKADTLIHRFRGRVMGGDEPGEAVEPRQDGPGSAEMDTGAHNQGREEVVGLDGSGSGHYSDFMDWALTVDAFNSFDYGDNFNPADLWTSFGQ</sequence>
<name>A0ACC3ST40_LIPKO</name>
<proteinExistence type="predicted"/>
<dbReference type="EMBL" id="MU971468">
    <property type="protein sequence ID" value="KAK9234531.1"/>
    <property type="molecule type" value="Genomic_DNA"/>
</dbReference>
<dbReference type="Proteomes" id="UP001433508">
    <property type="component" value="Unassembled WGS sequence"/>
</dbReference>
<reference evidence="2" key="1">
    <citation type="journal article" date="2024" name="Front. Bioeng. Biotechnol.">
        <title>Genome-scale model development and genomic sequencing of the oleaginous clade Lipomyces.</title>
        <authorList>
            <person name="Czajka J.J."/>
            <person name="Han Y."/>
            <person name="Kim J."/>
            <person name="Mondo S.J."/>
            <person name="Hofstad B.A."/>
            <person name="Robles A."/>
            <person name="Haridas S."/>
            <person name="Riley R."/>
            <person name="LaButti K."/>
            <person name="Pangilinan J."/>
            <person name="Andreopoulos W."/>
            <person name="Lipzen A."/>
            <person name="Yan J."/>
            <person name="Wang M."/>
            <person name="Ng V."/>
            <person name="Grigoriev I.V."/>
            <person name="Spatafora J.W."/>
            <person name="Magnuson J.K."/>
            <person name="Baker S.E."/>
            <person name="Pomraning K.R."/>
        </authorList>
    </citation>
    <scope>NUCLEOTIDE SEQUENCE [LARGE SCALE GENOMIC DNA]</scope>
    <source>
        <strain evidence="2">CBS 7786</strain>
    </source>
</reference>